<evidence type="ECO:0000313" key="4">
    <source>
        <dbReference type="EMBL" id="KIY97095.1"/>
    </source>
</evidence>
<dbReference type="InterPro" id="IPR035979">
    <property type="entry name" value="RBD_domain_sf"/>
</dbReference>
<sequence>MDAGAAAGYGPYGPSMGQGMHDTSGYSTVADAAMLAESLESMVLGPGGPQMLQGIGPAGYYTPAGFAGHPAAAAAYGYALQPQHVPQQDLGRANSDRGPRPGRSRGGAPNGGAPGGPQQGERRGGGGGGTGGGGGGGGGSGAANGTGGGRKKRTQRGLEVNVRRTVYISYIDQQVTEESLANFFADCGTVMDCRICGDPNSAMRFAFIEFAEDAAAQKALSKTGSVLGSSPLRVLPSKTAIVPVNKELMPRTNDELERCSRTVYVANIDKKVDKEDVRSFFEQLCEFFQAEGAMAALNCSGALLGEG</sequence>
<dbReference type="AlphaFoldDB" id="A0A0D2MR82"/>
<feature type="compositionally biased region" description="Gly residues" evidence="2">
    <location>
        <begin position="125"/>
        <end position="148"/>
    </location>
</feature>
<organism evidence="4 5">
    <name type="scientific">Monoraphidium neglectum</name>
    <dbReference type="NCBI Taxonomy" id="145388"/>
    <lineage>
        <taxon>Eukaryota</taxon>
        <taxon>Viridiplantae</taxon>
        <taxon>Chlorophyta</taxon>
        <taxon>core chlorophytes</taxon>
        <taxon>Chlorophyceae</taxon>
        <taxon>CS clade</taxon>
        <taxon>Sphaeropleales</taxon>
        <taxon>Selenastraceae</taxon>
        <taxon>Monoraphidium</taxon>
    </lineage>
</organism>
<dbReference type="SMART" id="SM00360">
    <property type="entry name" value="RRM"/>
    <property type="match status" value="1"/>
</dbReference>
<evidence type="ECO:0000313" key="5">
    <source>
        <dbReference type="Proteomes" id="UP000054498"/>
    </source>
</evidence>
<dbReference type="PANTHER" id="PTHR32343:SF22">
    <property type="entry name" value="LD29830P"/>
    <property type="match status" value="1"/>
</dbReference>
<feature type="domain" description="RRM" evidence="3">
    <location>
        <begin position="164"/>
        <end position="239"/>
    </location>
</feature>
<protein>
    <recommendedName>
        <fullName evidence="3">RRM domain-containing protein</fullName>
    </recommendedName>
</protein>
<dbReference type="EMBL" id="KK102712">
    <property type="protein sequence ID" value="KIY97095.1"/>
    <property type="molecule type" value="Genomic_DNA"/>
</dbReference>
<gene>
    <name evidence="4" type="ORF">MNEG_10868</name>
</gene>
<dbReference type="InterPro" id="IPR000504">
    <property type="entry name" value="RRM_dom"/>
</dbReference>
<dbReference type="GeneID" id="25728073"/>
<accession>A0A0D2MR82</accession>
<dbReference type="KEGG" id="mng:MNEG_10868"/>
<dbReference type="RefSeq" id="XP_013896115.1">
    <property type="nucleotide sequence ID" value="XM_014040661.1"/>
</dbReference>
<dbReference type="PANTHER" id="PTHR32343">
    <property type="entry name" value="SERINE/ARGININE-RICH SPLICING FACTOR"/>
    <property type="match status" value="1"/>
</dbReference>
<evidence type="ECO:0000256" key="1">
    <source>
        <dbReference type="PROSITE-ProRule" id="PRU00176"/>
    </source>
</evidence>
<dbReference type="Proteomes" id="UP000054498">
    <property type="component" value="Unassembled WGS sequence"/>
</dbReference>
<evidence type="ECO:0000259" key="3">
    <source>
        <dbReference type="PROSITE" id="PS50102"/>
    </source>
</evidence>
<keyword evidence="1" id="KW-0694">RNA-binding</keyword>
<dbReference type="PROSITE" id="PS50102">
    <property type="entry name" value="RRM"/>
    <property type="match status" value="1"/>
</dbReference>
<feature type="region of interest" description="Disordered" evidence="2">
    <location>
        <begin position="85"/>
        <end position="157"/>
    </location>
</feature>
<dbReference type="GO" id="GO:0003723">
    <property type="term" value="F:RNA binding"/>
    <property type="evidence" value="ECO:0007669"/>
    <property type="project" value="UniProtKB-UniRule"/>
</dbReference>
<dbReference type="STRING" id="145388.A0A0D2MR82"/>
<keyword evidence="5" id="KW-1185">Reference proteome</keyword>
<dbReference type="OrthoDB" id="7763451at2759"/>
<reference evidence="4 5" key="1">
    <citation type="journal article" date="2013" name="BMC Genomics">
        <title>Reconstruction of the lipid metabolism for the microalga Monoraphidium neglectum from its genome sequence reveals characteristics suitable for biofuel production.</title>
        <authorList>
            <person name="Bogen C."/>
            <person name="Al-Dilaimi A."/>
            <person name="Albersmeier A."/>
            <person name="Wichmann J."/>
            <person name="Grundmann M."/>
            <person name="Rupp O."/>
            <person name="Lauersen K.J."/>
            <person name="Blifernez-Klassen O."/>
            <person name="Kalinowski J."/>
            <person name="Goesmann A."/>
            <person name="Mussgnug J.H."/>
            <person name="Kruse O."/>
        </authorList>
    </citation>
    <scope>NUCLEOTIDE SEQUENCE [LARGE SCALE GENOMIC DNA]</scope>
    <source>
        <strain evidence="4 5">SAG 48.87</strain>
    </source>
</reference>
<feature type="compositionally biased region" description="Gly residues" evidence="2">
    <location>
        <begin position="104"/>
        <end position="118"/>
    </location>
</feature>
<dbReference type="InterPro" id="IPR012677">
    <property type="entry name" value="Nucleotide-bd_a/b_plait_sf"/>
</dbReference>
<name>A0A0D2MR82_9CHLO</name>
<dbReference type="SUPFAM" id="SSF54928">
    <property type="entry name" value="RNA-binding domain, RBD"/>
    <property type="match status" value="1"/>
</dbReference>
<proteinExistence type="predicted"/>
<evidence type="ECO:0000256" key="2">
    <source>
        <dbReference type="SAM" id="MobiDB-lite"/>
    </source>
</evidence>
<dbReference type="Gene3D" id="3.30.70.330">
    <property type="match status" value="1"/>
</dbReference>
<dbReference type="Pfam" id="PF00076">
    <property type="entry name" value="RRM_1"/>
    <property type="match status" value="1"/>
</dbReference>